<organism evidence="1 2">
    <name type="scientific">Aspergillus fumigatiaffinis</name>
    <dbReference type="NCBI Taxonomy" id="340414"/>
    <lineage>
        <taxon>Eukaryota</taxon>
        <taxon>Fungi</taxon>
        <taxon>Dikarya</taxon>
        <taxon>Ascomycota</taxon>
        <taxon>Pezizomycotina</taxon>
        <taxon>Eurotiomycetes</taxon>
        <taxon>Eurotiomycetidae</taxon>
        <taxon>Eurotiales</taxon>
        <taxon>Aspergillaceae</taxon>
        <taxon>Aspergillus</taxon>
        <taxon>Aspergillus subgen. Fumigati</taxon>
    </lineage>
</organism>
<proteinExistence type="predicted"/>
<gene>
    <name evidence="1" type="ORF">CNMCM6805_009246</name>
</gene>
<reference evidence="1" key="2">
    <citation type="submission" date="2020-04" db="EMBL/GenBank/DDBJ databases">
        <authorList>
            <person name="Santos R.A.C."/>
            <person name="Steenwyk J.L."/>
            <person name="Rivero-Menendez O."/>
            <person name="Mead M.E."/>
            <person name="Silva L.P."/>
            <person name="Bastos R.W."/>
            <person name="Alastruey-Izquierdo A."/>
            <person name="Goldman G.H."/>
            <person name="Rokas A."/>
        </authorList>
    </citation>
    <scope>NUCLEOTIDE SEQUENCE</scope>
    <source>
        <strain evidence="1">CNM-CM6805</strain>
    </source>
</reference>
<name>A0A8H4GVR5_9EURO</name>
<dbReference type="AlphaFoldDB" id="A0A8H4GVR5"/>
<evidence type="ECO:0000313" key="2">
    <source>
        <dbReference type="Proteomes" id="UP000653565"/>
    </source>
</evidence>
<dbReference type="OrthoDB" id="10261807at2759"/>
<dbReference type="Proteomes" id="UP000653565">
    <property type="component" value="Unassembled WGS sequence"/>
</dbReference>
<protein>
    <submittedName>
        <fullName evidence="1">Uncharacterized protein</fullName>
    </submittedName>
</protein>
<evidence type="ECO:0000313" key="1">
    <source>
        <dbReference type="EMBL" id="KAF4244244.1"/>
    </source>
</evidence>
<dbReference type="EMBL" id="JAAAPX010000007">
    <property type="protein sequence ID" value="KAF4244244.1"/>
    <property type="molecule type" value="Genomic_DNA"/>
</dbReference>
<keyword evidence="2" id="KW-1185">Reference proteome</keyword>
<accession>A0A8H4GVR5</accession>
<reference evidence="1" key="1">
    <citation type="journal article" date="2020" name="bioRxiv">
        <title>Genomic and phenotypic heterogeneity of clinical isolates of the human pathogens Aspergillus fumigatus, Aspergillus lentulus and Aspergillus fumigatiaffinis.</title>
        <authorList>
            <person name="dos Santos R.A.C."/>
            <person name="Steenwyk J.L."/>
            <person name="Rivero-Menendez O."/>
            <person name="Mead M.E."/>
            <person name="Silva L.P."/>
            <person name="Bastos R.W."/>
            <person name="Alastruey-Izquierdo A."/>
            <person name="Goldman G.H."/>
            <person name="Rokas A."/>
        </authorList>
    </citation>
    <scope>NUCLEOTIDE SEQUENCE</scope>
    <source>
        <strain evidence="1">CNM-CM6805</strain>
    </source>
</reference>
<sequence>MPFSEEAKRKSFVPNLSTLAAGPEATAAQEESATPKISDTIPIHADFAMGGRIIAPESTFSWSVGAEDVVSSRKKRNVYVHLPITKNGIVKIRLDEREDAELSEGDGAFISGVNTARCVERGEYWRG</sequence>
<comment type="caution">
    <text evidence="1">The sequence shown here is derived from an EMBL/GenBank/DDBJ whole genome shotgun (WGS) entry which is preliminary data.</text>
</comment>